<gene>
    <name evidence="2" type="ORF">GCM10009550_28650</name>
</gene>
<keyword evidence="3" id="KW-1185">Reference proteome</keyword>
<dbReference type="InterPro" id="IPR050099">
    <property type="entry name" value="SIS_GmhA/DiaA_subfam"/>
</dbReference>
<reference evidence="3" key="1">
    <citation type="journal article" date="2019" name="Int. J. Syst. Evol. Microbiol.">
        <title>The Global Catalogue of Microorganisms (GCM) 10K type strain sequencing project: providing services to taxonomists for standard genome sequencing and annotation.</title>
        <authorList>
            <consortium name="The Broad Institute Genomics Platform"/>
            <consortium name="The Broad Institute Genome Sequencing Center for Infectious Disease"/>
            <person name="Wu L."/>
            <person name="Ma J."/>
        </authorList>
    </citation>
    <scope>NUCLEOTIDE SEQUENCE [LARGE SCALE GENOMIC DNA]</scope>
    <source>
        <strain evidence="3">JCM 10696</strain>
    </source>
</reference>
<name>A0ABP4BJ44_9ACTN</name>
<evidence type="ECO:0000259" key="1">
    <source>
        <dbReference type="PROSITE" id="PS51464"/>
    </source>
</evidence>
<dbReference type="SUPFAM" id="SSF53697">
    <property type="entry name" value="SIS domain"/>
    <property type="match status" value="1"/>
</dbReference>
<dbReference type="PANTHER" id="PTHR30390:SF6">
    <property type="entry name" value="DNAA INITIATOR-ASSOCIATING PROTEIN DIAA"/>
    <property type="match status" value="1"/>
</dbReference>
<dbReference type="RefSeq" id="WP_344240796.1">
    <property type="nucleotide sequence ID" value="NZ_BAAAHH010000009.1"/>
</dbReference>
<dbReference type="InterPro" id="IPR001347">
    <property type="entry name" value="SIS_dom"/>
</dbReference>
<dbReference type="PROSITE" id="PS51464">
    <property type="entry name" value="SIS"/>
    <property type="match status" value="1"/>
</dbReference>
<dbReference type="EMBL" id="BAAAHH010000009">
    <property type="protein sequence ID" value="GAA0950267.1"/>
    <property type="molecule type" value="Genomic_DNA"/>
</dbReference>
<accession>A0ABP4BJ44</accession>
<dbReference type="PANTHER" id="PTHR30390">
    <property type="entry name" value="SEDOHEPTULOSE 7-PHOSPHATE ISOMERASE / DNAA INITIATOR-ASSOCIATING FACTOR FOR REPLICATION INITIATION"/>
    <property type="match status" value="1"/>
</dbReference>
<evidence type="ECO:0000313" key="2">
    <source>
        <dbReference type="EMBL" id="GAA0950267.1"/>
    </source>
</evidence>
<sequence length="183" mass="18983">MKGVLPYPEANRVVRACHAMAARFRRGGTLFTFGDGTAAADAAHLAVEFVHPVVVGKPALPALSLSCDAGALSGAVTGDGLAEVYSARLASLAGPHDIVLGLSSESGSTSLPRALAMAREHEALTVALTGDEGSGLVADHVLAVASDDPHVVRETHVTVYHVLWELVHVFLEHPGSLEREVPA</sequence>
<feature type="domain" description="SIS" evidence="1">
    <location>
        <begin position="20"/>
        <end position="173"/>
    </location>
</feature>
<proteinExistence type="predicted"/>
<protein>
    <submittedName>
        <fullName evidence="2">SIS domain-containing protein</fullName>
    </submittedName>
</protein>
<dbReference type="InterPro" id="IPR046348">
    <property type="entry name" value="SIS_dom_sf"/>
</dbReference>
<evidence type="ECO:0000313" key="3">
    <source>
        <dbReference type="Proteomes" id="UP001500665"/>
    </source>
</evidence>
<comment type="caution">
    <text evidence="2">The sequence shown here is derived from an EMBL/GenBank/DDBJ whole genome shotgun (WGS) entry which is preliminary data.</text>
</comment>
<dbReference type="Pfam" id="PF13580">
    <property type="entry name" value="SIS_2"/>
    <property type="match status" value="1"/>
</dbReference>
<organism evidence="2 3">
    <name type="scientific">Actinocorallia libanotica</name>
    <dbReference type="NCBI Taxonomy" id="46162"/>
    <lineage>
        <taxon>Bacteria</taxon>
        <taxon>Bacillati</taxon>
        <taxon>Actinomycetota</taxon>
        <taxon>Actinomycetes</taxon>
        <taxon>Streptosporangiales</taxon>
        <taxon>Thermomonosporaceae</taxon>
        <taxon>Actinocorallia</taxon>
    </lineage>
</organism>
<dbReference type="Proteomes" id="UP001500665">
    <property type="component" value="Unassembled WGS sequence"/>
</dbReference>
<dbReference type="Gene3D" id="3.40.50.10490">
    <property type="entry name" value="Glucose-6-phosphate isomerase like protein, domain 1"/>
    <property type="match status" value="1"/>
</dbReference>